<organism evidence="3">
    <name type="scientific">Caldithrix abyssi</name>
    <dbReference type="NCBI Taxonomy" id="187145"/>
    <lineage>
        <taxon>Bacteria</taxon>
        <taxon>Pseudomonadati</taxon>
        <taxon>Calditrichota</taxon>
        <taxon>Calditrichia</taxon>
        <taxon>Calditrichales</taxon>
        <taxon>Calditrichaceae</taxon>
        <taxon>Caldithrix</taxon>
    </lineage>
</organism>
<sequence>MKKVLYISVLILLMALAFYLDESGLITWQPLAMIVAALAAPFRLVWNMINNSEEKIREKHERIRQREKQYQDTLESKIGRRERRIEELDRQLNDLERQVERLEQKRSEVERVVERMNEDELKRAVWKYAGR</sequence>
<proteinExistence type="predicted"/>
<evidence type="ECO:0000256" key="2">
    <source>
        <dbReference type="SAM" id="Phobius"/>
    </source>
</evidence>
<protein>
    <submittedName>
        <fullName evidence="3">Uncharacterized protein</fullName>
    </submittedName>
</protein>
<feature type="coiled-coil region" evidence="1">
    <location>
        <begin position="49"/>
        <end position="122"/>
    </location>
</feature>
<comment type="caution">
    <text evidence="3">The sequence shown here is derived from an EMBL/GenBank/DDBJ whole genome shotgun (WGS) entry which is preliminary data.</text>
</comment>
<keyword evidence="2" id="KW-0812">Transmembrane</keyword>
<feature type="transmembrane region" description="Helical" evidence="2">
    <location>
        <begin position="27"/>
        <end position="46"/>
    </location>
</feature>
<dbReference type="Proteomes" id="UP000886005">
    <property type="component" value="Unassembled WGS sequence"/>
</dbReference>
<keyword evidence="1" id="KW-0175">Coiled coil</keyword>
<reference evidence="3" key="1">
    <citation type="journal article" date="2020" name="mSystems">
        <title>Genome- and Community-Level Interaction Insights into Carbon Utilization and Element Cycling Functions of Hydrothermarchaeota in Hydrothermal Sediment.</title>
        <authorList>
            <person name="Zhou Z."/>
            <person name="Liu Y."/>
            <person name="Xu W."/>
            <person name="Pan J."/>
            <person name="Luo Z.H."/>
            <person name="Li M."/>
        </authorList>
    </citation>
    <scope>NUCLEOTIDE SEQUENCE [LARGE SCALE GENOMIC DNA]</scope>
    <source>
        <strain evidence="3">HyVt-456</strain>
    </source>
</reference>
<evidence type="ECO:0000313" key="3">
    <source>
        <dbReference type="EMBL" id="HED11508.1"/>
    </source>
</evidence>
<dbReference type="EMBL" id="DRLD01000352">
    <property type="protein sequence ID" value="HED11508.1"/>
    <property type="molecule type" value="Genomic_DNA"/>
</dbReference>
<accession>A0A7V1LP09</accession>
<name>A0A7V1LP09_CALAY</name>
<evidence type="ECO:0000256" key="1">
    <source>
        <dbReference type="SAM" id="Coils"/>
    </source>
</evidence>
<keyword evidence="2" id="KW-1133">Transmembrane helix</keyword>
<gene>
    <name evidence="3" type="ORF">ENJ10_12525</name>
</gene>
<keyword evidence="2" id="KW-0472">Membrane</keyword>
<dbReference type="AlphaFoldDB" id="A0A7V1LP09"/>